<feature type="transmembrane region" description="Helical" evidence="1">
    <location>
        <begin position="90"/>
        <end position="107"/>
    </location>
</feature>
<dbReference type="GeneID" id="114053357"/>
<reference evidence="2" key="3">
    <citation type="submission" date="2025-09" db="UniProtKB">
        <authorList>
            <consortium name="Ensembl"/>
        </authorList>
    </citation>
    <scope>IDENTIFICATION</scope>
</reference>
<reference evidence="2" key="2">
    <citation type="submission" date="2025-08" db="UniProtKB">
        <authorList>
            <consortium name="Ensembl"/>
        </authorList>
    </citation>
    <scope>IDENTIFICATION</scope>
</reference>
<dbReference type="Proteomes" id="UP000314987">
    <property type="component" value="Unassembled WGS sequence"/>
</dbReference>
<dbReference type="GeneTree" id="ENSGT00730000111479"/>
<dbReference type="PANTHER" id="PTHR34928:SF2">
    <property type="entry name" value="TRANSMEMBRANE PROTEIN 217"/>
    <property type="match status" value="1"/>
</dbReference>
<reference evidence="3" key="1">
    <citation type="submission" date="2018-12" db="EMBL/GenBank/DDBJ databases">
        <authorList>
            <person name="Yazar S."/>
        </authorList>
    </citation>
    <scope>NUCLEOTIDE SEQUENCE [LARGE SCALE GENOMIC DNA]</scope>
</reference>
<feature type="transmembrane region" description="Helical" evidence="1">
    <location>
        <begin position="59"/>
        <end position="83"/>
    </location>
</feature>
<protein>
    <recommendedName>
        <fullName evidence="4">Transmembrane protein 217</fullName>
    </recommendedName>
</protein>
<sequence length="195" mass="23316">MRRQHWFGMNVQLGTFLSGVFTIFVTNMYVVFEEKYMGQRNCVPENNQEKTMNNFIICWSYKIIFCLSIITVFVSCFLLYSVYAQLYQGMVTYVVWIIFYEAVNSLLQALTNNPNNGSPVEVRVLRWFGLISRIFMHGFWMVFVIKYVHIVYRNQMQSNVTSYSRRLSTIVESKRERPHYPNFPKLYYPSRVHIK</sequence>
<dbReference type="Pfam" id="PF15049">
    <property type="entry name" value="DUF4534"/>
    <property type="match status" value="1"/>
</dbReference>
<keyword evidence="3" id="KW-1185">Reference proteome</keyword>
<evidence type="ECO:0008006" key="4">
    <source>
        <dbReference type="Google" id="ProtNLM"/>
    </source>
</evidence>
<dbReference type="OMA" id="IWILFYE"/>
<dbReference type="InterPro" id="IPR027862">
    <property type="entry name" value="DUF4534"/>
</dbReference>
<evidence type="ECO:0000313" key="3">
    <source>
        <dbReference type="Proteomes" id="UP000314987"/>
    </source>
</evidence>
<dbReference type="PANTHER" id="PTHR34928">
    <property type="entry name" value="TRANSMEMBRANE PROTEIN 217"/>
    <property type="match status" value="1"/>
</dbReference>
<dbReference type="RefSeq" id="XP_027732136.1">
    <property type="nucleotide sequence ID" value="XM_027876335.1"/>
</dbReference>
<evidence type="ECO:0000256" key="1">
    <source>
        <dbReference type="SAM" id="Phobius"/>
    </source>
</evidence>
<accession>A0A4X2LKF9</accession>
<feature type="transmembrane region" description="Helical" evidence="1">
    <location>
        <begin position="127"/>
        <end position="148"/>
    </location>
</feature>
<organism evidence="2 3">
    <name type="scientific">Vombatus ursinus</name>
    <name type="common">Common wombat</name>
    <dbReference type="NCBI Taxonomy" id="29139"/>
    <lineage>
        <taxon>Eukaryota</taxon>
        <taxon>Metazoa</taxon>
        <taxon>Chordata</taxon>
        <taxon>Craniata</taxon>
        <taxon>Vertebrata</taxon>
        <taxon>Euteleostomi</taxon>
        <taxon>Mammalia</taxon>
        <taxon>Metatheria</taxon>
        <taxon>Diprotodontia</taxon>
        <taxon>Vombatidae</taxon>
        <taxon>Vombatus</taxon>
    </lineage>
</organism>
<dbReference type="OrthoDB" id="8878550at2759"/>
<proteinExistence type="predicted"/>
<keyword evidence="1" id="KW-1133">Transmembrane helix</keyword>
<feature type="transmembrane region" description="Helical" evidence="1">
    <location>
        <begin position="12"/>
        <end position="32"/>
    </location>
</feature>
<dbReference type="Ensembl" id="ENSVURT00010029051.1">
    <property type="protein sequence ID" value="ENSVURP00010025519.1"/>
    <property type="gene ID" value="ENSVURG00010019527.1"/>
</dbReference>
<name>A0A4X2LKF9_VOMUR</name>
<dbReference type="CTD" id="221468"/>
<keyword evidence="1" id="KW-0812">Transmembrane</keyword>
<evidence type="ECO:0000313" key="2">
    <source>
        <dbReference type="Ensembl" id="ENSVURP00010025519.1"/>
    </source>
</evidence>
<dbReference type="STRING" id="29139.ENSVURP00010025519"/>
<gene>
    <name evidence="2" type="primary">TMEM217</name>
</gene>
<dbReference type="AlphaFoldDB" id="A0A4X2LKF9"/>
<keyword evidence="1" id="KW-0472">Membrane</keyword>